<gene>
    <name evidence="2" type="ORF">O181_004850</name>
</gene>
<organism evidence="2 3">
    <name type="scientific">Austropuccinia psidii MF-1</name>
    <dbReference type="NCBI Taxonomy" id="1389203"/>
    <lineage>
        <taxon>Eukaryota</taxon>
        <taxon>Fungi</taxon>
        <taxon>Dikarya</taxon>
        <taxon>Basidiomycota</taxon>
        <taxon>Pucciniomycotina</taxon>
        <taxon>Pucciniomycetes</taxon>
        <taxon>Pucciniales</taxon>
        <taxon>Sphaerophragmiaceae</taxon>
        <taxon>Austropuccinia</taxon>
    </lineage>
</organism>
<protein>
    <submittedName>
        <fullName evidence="2">Uncharacterized protein</fullName>
    </submittedName>
</protein>
<sequence>MNVINQEIAPRAQLKISPYKSKTTDNSLNPIGQIKDLDFTFGNEEKKYMDFLVFEIFNQIVVKENPRISSSSKEGIFPATYRKSQGKESEEDEQEVEDSEAIEKIKKEPKKMRRNLYVAIGDPEKWLAHKLSEISEMEEEGSPQKKLKMDLKPPEVDFSVILEDYFSNFLEEIGNINDIEKYLINEELNYEKIKPLEKRKFKELENKSAIITQKKMDQVWDRNINKRIEQRMEKVPEGKMVQSEDDFV</sequence>
<evidence type="ECO:0000313" key="3">
    <source>
        <dbReference type="Proteomes" id="UP000765509"/>
    </source>
</evidence>
<dbReference type="Proteomes" id="UP000765509">
    <property type="component" value="Unassembled WGS sequence"/>
</dbReference>
<evidence type="ECO:0000313" key="2">
    <source>
        <dbReference type="EMBL" id="MBW0465135.1"/>
    </source>
</evidence>
<accession>A0A9Q3BHU8</accession>
<feature type="region of interest" description="Disordered" evidence="1">
    <location>
        <begin position="79"/>
        <end position="101"/>
    </location>
</feature>
<feature type="compositionally biased region" description="Acidic residues" evidence="1">
    <location>
        <begin position="89"/>
        <end position="100"/>
    </location>
</feature>
<keyword evidence="3" id="KW-1185">Reference proteome</keyword>
<dbReference type="AlphaFoldDB" id="A0A9Q3BHU8"/>
<dbReference type="EMBL" id="AVOT02000962">
    <property type="protein sequence ID" value="MBW0465135.1"/>
    <property type="molecule type" value="Genomic_DNA"/>
</dbReference>
<name>A0A9Q3BHU8_9BASI</name>
<evidence type="ECO:0000256" key="1">
    <source>
        <dbReference type="SAM" id="MobiDB-lite"/>
    </source>
</evidence>
<reference evidence="2" key="1">
    <citation type="submission" date="2021-03" db="EMBL/GenBank/DDBJ databases">
        <title>Draft genome sequence of rust myrtle Austropuccinia psidii MF-1, a brazilian biotype.</title>
        <authorList>
            <person name="Quecine M.C."/>
            <person name="Pachon D.M.R."/>
            <person name="Bonatelli M.L."/>
            <person name="Correr F.H."/>
            <person name="Franceschini L.M."/>
            <person name="Leite T.F."/>
            <person name="Margarido G.R.A."/>
            <person name="Almeida C.A."/>
            <person name="Ferrarezi J.A."/>
            <person name="Labate C.A."/>
        </authorList>
    </citation>
    <scope>NUCLEOTIDE SEQUENCE</scope>
    <source>
        <strain evidence="2">MF-1</strain>
    </source>
</reference>
<proteinExistence type="predicted"/>
<comment type="caution">
    <text evidence="2">The sequence shown here is derived from an EMBL/GenBank/DDBJ whole genome shotgun (WGS) entry which is preliminary data.</text>
</comment>